<reference evidence="2 3" key="1">
    <citation type="submission" date="2019-01" db="EMBL/GenBank/DDBJ databases">
        <title>Draft genome sequence of Dictyobacter sp. Uno17.</title>
        <authorList>
            <person name="Wang C.M."/>
            <person name="Zheng Y."/>
            <person name="Sakai Y."/>
            <person name="Abe K."/>
            <person name="Yokota A."/>
            <person name="Yabe S."/>
        </authorList>
    </citation>
    <scope>NUCLEOTIDE SEQUENCE [LARGE SCALE GENOMIC DNA]</scope>
    <source>
        <strain evidence="2 3">Uno17</strain>
    </source>
</reference>
<accession>A0A5A5TLJ1</accession>
<keyword evidence="3" id="KW-1185">Reference proteome</keyword>
<proteinExistence type="predicted"/>
<evidence type="ECO:0000256" key="1">
    <source>
        <dbReference type="SAM" id="MobiDB-lite"/>
    </source>
</evidence>
<protein>
    <submittedName>
        <fullName evidence="2">Uncharacterized protein</fullName>
    </submittedName>
</protein>
<name>A0A5A5TLJ1_9CHLR</name>
<feature type="region of interest" description="Disordered" evidence="1">
    <location>
        <begin position="65"/>
        <end position="107"/>
    </location>
</feature>
<dbReference type="Proteomes" id="UP000322530">
    <property type="component" value="Unassembled WGS sequence"/>
</dbReference>
<evidence type="ECO:0000313" key="3">
    <source>
        <dbReference type="Proteomes" id="UP000322530"/>
    </source>
</evidence>
<sequence length="123" mass="14052">MEDEMEEAMDKEWRDLSEDILSGMKEWRLAHPKATFREIEQETSEQMSRLQARIVRDVAIASPSTDWRSLPQEERPTCPNCAKALTPRGKRKRRLQGNGGREVELNRSYGTCPSCGMGLFPPG</sequence>
<organism evidence="2 3">
    <name type="scientific">Dictyobacter arantiisoli</name>
    <dbReference type="NCBI Taxonomy" id="2014874"/>
    <lineage>
        <taxon>Bacteria</taxon>
        <taxon>Bacillati</taxon>
        <taxon>Chloroflexota</taxon>
        <taxon>Ktedonobacteria</taxon>
        <taxon>Ktedonobacterales</taxon>
        <taxon>Dictyobacteraceae</taxon>
        <taxon>Dictyobacter</taxon>
    </lineage>
</organism>
<gene>
    <name evidence="2" type="ORF">KDI_56030</name>
</gene>
<evidence type="ECO:0000313" key="2">
    <source>
        <dbReference type="EMBL" id="GCF12039.1"/>
    </source>
</evidence>
<dbReference type="EMBL" id="BIXY01000228">
    <property type="protein sequence ID" value="GCF12039.1"/>
    <property type="molecule type" value="Genomic_DNA"/>
</dbReference>
<comment type="caution">
    <text evidence="2">The sequence shown here is derived from an EMBL/GenBank/DDBJ whole genome shotgun (WGS) entry which is preliminary data.</text>
</comment>
<dbReference type="AlphaFoldDB" id="A0A5A5TLJ1"/>